<evidence type="ECO:0000256" key="6">
    <source>
        <dbReference type="RuleBase" id="RU000487"/>
    </source>
</evidence>
<comment type="subcellular location">
    <subcellularLocation>
        <location evidence="1">Cytoplasm</location>
        <location evidence="1">Cytoskeleton</location>
    </subcellularLocation>
</comment>
<dbReference type="FunFam" id="3.90.640.10:FF:000007">
    <property type="entry name" value="Actin like 7B"/>
    <property type="match status" value="1"/>
</dbReference>
<keyword evidence="2" id="KW-0963">Cytoplasm</keyword>
<keyword evidence="4" id="KW-0067">ATP-binding</keyword>
<name>A0A7E5WXI9_TRINI</name>
<dbReference type="OrthoDB" id="7340501at2759"/>
<keyword evidence="7" id="KW-1185">Reference proteome</keyword>
<dbReference type="PANTHER" id="PTHR11937">
    <property type="entry name" value="ACTIN"/>
    <property type="match status" value="1"/>
</dbReference>
<dbReference type="RefSeq" id="XP_026745229.1">
    <property type="nucleotide sequence ID" value="XM_026889428.1"/>
</dbReference>
<dbReference type="InParanoid" id="A0A7E5WXI9"/>
<dbReference type="SMART" id="SM00268">
    <property type="entry name" value="ACTIN"/>
    <property type="match status" value="1"/>
</dbReference>
<dbReference type="KEGG" id="tnl:113506592"/>
<keyword evidence="3" id="KW-0547">Nucleotide-binding</keyword>
<proteinExistence type="inferred from homology"/>
<evidence type="ECO:0000256" key="2">
    <source>
        <dbReference type="ARBA" id="ARBA00022490"/>
    </source>
</evidence>
<comment type="similarity">
    <text evidence="6">Belongs to the actin family.</text>
</comment>
<organism evidence="7 8">
    <name type="scientific">Trichoplusia ni</name>
    <name type="common">Cabbage looper</name>
    <dbReference type="NCBI Taxonomy" id="7111"/>
    <lineage>
        <taxon>Eukaryota</taxon>
        <taxon>Metazoa</taxon>
        <taxon>Ecdysozoa</taxon>
        <taxon>Arthropoda</taxon>
        <taxon>Hexapoda</taxon>
        <taxon>Insecta</taxon>
        <taxon>Pterygota</taxon>
        <taxon>Neoptera</taxon>
        <taxon>Endopterygota</taxon>
        <taxon>Lepidoptera</taxon>
        <taxon>Glossata</taxon>
        <taxon>Ditrysia</taxon>
        <taxon>Noctuoidea</taxon>
        <taxon>Noctuidae</taxon>
        <taxon>Plusiinae</taxon>
        <taxon>Trichoplusia</taxon>
    </lineage>
</organism>
<dbReference type="Proteomes" id="UP000322000">
    <property type="component" value="Chromosome 20"/>
</dbReference>
<dbReference type="Gene3D" id="3.90.640.10">
    <property type="entry name" value="Actin, Chain A, domain 4"/>
    <property type="match status" value="1"/>
</dbReference>
<evidence type="ECO:0000256" key="5">
    <source>
        <dbReference type="ARBA" id="ARBA00023212"/>
    </source>
</evidence>
<evidence type="ECO:0000256" key="4">
    <source>
        <dbReference type="ARBA" id="ARBA00022840"/>
    </source>
</evidence>
<gene>
    <name evidence="8" type="primary">LOC113506592</name>
</gene>
<evidence type="ECO:0000313" key="8">
    <source>
        <dbReference type="RefSeq" id="XP_026745229.1"/>
    </source>
</evidence>
<dbReference type="InterPro" id="IPR004000">
    <property type="entry name" value="Actin"/>
</dbReference>
<sequence>MFEEGLCVVMDAGSQNLKAGFAAESFPRTVIPTTVGRFRREGLIDGIPQIFCGTEAIKKRGVSNLVWPVRDGHIQNWDEMEKLWHYVFYRELHVPPETSKVMHAVHPLLPPGYKERMAEILFESFAIESLYIAKSPALVLHASGRTSGIVWENGYSCSYAAPVFEGFPLKYATVTSPISGKMLTERLQSLFFKTGYSFTTPFELDVLDQIKKKICYISQDYEKELANTAGYGEGKVKYQLPDGQHILIGEERFQCPEVLFNPELAGLKCRNITDTICRSIDLCDIEYRGIFYNNIVFSGGSSMITGLVDRFSKELTHRVKVNLLDVTARVDALSKRHFAAWVGGSILASLPNLKGFWLTRDEYEDSGSTRVKYKFF</sequence>
<keyword evidence="5" id="KW-0206">Cytoskeleton</keyword>
<dbReference type="InterPro" id="IPR043129">
    <property type="entry name" value="ATPase_NBD"/>
</dbReference>
<dbReference type="GO" id="GO:0005856">
    <property type="term" value="C:cytoskeleton"/>
    <property type="evidence" value="ECO:0007669"/>
    <property type="project" value="UniProtKB-SubCell"/>
</dbReference>
<accession>A0A7E5WXI9</accession>
<reference evidence="8" key="1">
    <citation type="submission" date="2025-08" db="UniProtKB">
        <authorList>
            <consortium name="RefSeq"/>
        </authorList>
    </citation>
    <scope>IDENTIFICATION</scope>
</reference>
<dbReference type="Gene3D" id="3.30.420.40">
    <property type="match status" value="2"/>
</dbReference>
<evidence type="ECO:0000313" key="7">
    <source>
        <dbReference type="Proteomes" id="UP000322000"/>
    </source>
</evidence>
<dbReference type="FunFam" id="3.30.420.40:FF:000148">
    <property type="entry name" value="Actin, alpha skeletal muscle"/>
    <property type="match status" value="1"/>
</dbReference>
<evidence type="ECO:0000256" key="3">
    <source>
        <dbReference type="ARBA" id="ARBA00022741"/>
    </source>
</evidence>
<dbReference type="SUPFAM" id="SSF53067">
    <property type="entry name" value="Actin-like ATPase domain"/>
    <property type="match status" value="2"/>
</dbReference>
<protein>
    <submittedName>
        <fullName evidence="8">Actin-105-like</fullName>
    </submittedName>
</protein>
<dbReference type="GO" id="GO:0005524">
    <property type="term" value="F:ATP binding"/>
    <property type="evidence" value="ECO:0007669"/>
    <property type="project" value="UniProtKB-KW"/>
</dbReference>
<dbReference type="Pfam" id="PF00022">
    <property type="entry name" value="Actin"/>
    <property type="match status" value="1"/>
</dbReference>
<dbReference type="GeneID" id="113506592"/>
<dbReference type="AlphaFoldDB" id="A0A7E5WXI9"/>
<dbReference type="PRINTS" id="PR00190">
    <property type="entry name" value="ACTIN"/>
</dbReference>
<evidence type="ECO:0000256" key="1">
    <source>
        <dbReference type="ARBA" id="ARBA00004245"/>
    </source>
</evidence>